<dbReference type="AlphaFoldDB" id="A0AAV5CMT2"/>
<dbReference type="EMBL" id="BQKI01000007">
    <property type="protein sequence ID" value="GJM99455.1"/>
    <property type="molecule type" value="Genomic_DNA"/>
</dbReference>
<name>A0AAV5CMT2_ELECO</name>
<accession>A0AAV5CMT2</accession>
<reference evidence="1" key="2">
    <citation type="submission" date="2021-12" db="EMBL/GenBank/DDBJ databases">
        <title>Resequencing data analysis of finger millet.</title>
        <authorList>
            <person name="Hatakeyama M."/>
            <person name="Aluri S."/>
            <person name="Balachadran M.T."/>
            <person name="Sivarajan S.R."/>
            <person name="Poveda L."/>
            <person name="Shimizu-Inatsugi R."/>
            <person name="Schlapbach R."/>
            <person name="Sreeman S.M."/>
            <person name="Shimizu K.K."/>
        </authorList>
    </citation>
    <scope>NUCLEOTIDE SEQUENCE</scope>
</reference>
<comment type="caution">
    <text evidence="1">The sequence shown here is derived from an EMBL/GenBank/DDBJ whole genome shotgun (WGS) entry which is preliminary data.</text>
</comment>
<reference evidence="1" key="1">
    <citation type="journal article" date="2018" name="DNA Res.">
        <title>Multiple hybrid de novo genome assembly of finger millet, an orphan allotetraploid crop.</title>
        <authorList>
            <person name="Hatakeyama M."/>
            <person name="Aluri S."/>
            <person name="Balachadran M.T."/>
            <person name="Sivarajan S.R."/>
            <person name="Patrignani A."/>
            <person name="Gruter S."/>
            <person name="Poveda L."/>
            <person name="Shimizu-Inatsugi R."/>
            <person name="Baeten J."/>
            <person name="Francoijs K.J."/>
            <person name="Nataraja K.N."/>
            <person name="Reddy Y.A.N."/>
            <person name="Phadnis S."/>
            <person name="Ravikumar R.L."/>
            <person name="Schlapbach R."/>
            <person name="Sreeman S.M."/>
            <person name="Shimizu K.K."/>
        </authorList>
    </citation>
    <scope>NUCLEOTIDE SEQUENCE</scope>
</reference>
<gene>
    <name evidence="1" type="primary">ga16553</name>
    <name evidence="1" type="ORF">PR202_ga16553</name>
</gene>
<keyword evidence="2" id="KW-1185">Reference proteome</keyword>
<organism evidence="1 2">
    <name type="scientific">Eleusine coracana subsp. coracana</name>
    <dbReference type="NCBI Taxonomy" id="191504"/>
    <lineage>
        <taxon>Eukaryota</taxon>
        <taxon>Viridiplantae</taxon>
        <taxon>Streptophyta</taxon>
        <taxon>Embryophyta</taxon>
        <taxon>Tracheophyta</taxon>
        <taxon>Spermatophyta</taxon>
        <taxon>Magnoliopsida</taxon>
        <taxon>Liliopsida</taxon>
        <taxon>Poales</taxon>
        <taxon>Poaceae</taxon>
        <taxon>PACMAD clade</taxon>
        <taxon>Chloridoideae</taxon>
        <taxon>Cynodonteae</taxon>
        <taxon>Eleusininae</taxon>
        <taxon>Eleusine</taxon>
    </lineage>
</organism>
<evidence type="ECO:0000313" key="1">
    <source>
        <dbReference type="EMBL" id="GJM99455.1"/>
    </source>
</evidence>
<protein>
    <submittedName>
        <fullName evidence="1">Uncharacterized protein</fullName>
    </submittedName>
</protein>
<evidence type="ECO:0000313" key="2">
    <source>
        <dbReference type="Proteomes" id="UP001054889"/>
    </source>
</evidence>
<dbReference type="Proteomes" id="UP001054889">
    <property type="component" value="Unassembled WGS sequence"/>
</dbReference>
<proteinExistence type="predicted"/>
<sequence>MQCEKEVLAMFDASISVHPGDGKLIWFWSERWPNNASIENMAPDLYRAVAASAKHSRTLQQGLQNRQWIRDIVGPITVVVLVQYLKVWELIQEVTVRPEQEDKICWRWTNSGQYTAKSAYEMFFCGSTLFTGAKLIWKA</sequence>